<dbReference type="EC" id="5.6.2.4" evidence="11"/>
<evidence type="ECO:0000256" key="8">
    <source>
        <dbReference type="ARBA" id="ARBA00022840"/>
    </source>
</evidence>
<keyword evidence="4" id="KW-0547">Nucleotide-binding</keyword>
<dbReference type="GO" id="GO:0006269">
    <property type="term" value="P:DNA replication, synthesis of primer"/>
    <property type="evidence" value="ECO:0007669"/>
    <property type="project" value="UniProtKB-KW"/>
</dbReference>
<dbReference type="PANTHER" id="PTHR30580:SF0">
    <property type="entry name" value="PRIMOSOMAL PROTEIN N"/>
    <property type="match status" value="1"/>
</dbReference>
<evidence type="ECO:0000256" key="12">
    <source>
        <dbReference type="ARBA" id="ARBA00048988"/>
    </source>
</evidence>
<evidence type="ECO:0000256" key="7">
    <source>
        <dbReference type="ARBA" id="ARBA00022833"/>
    </source>
</evidence>
<dbReference type="FunFam" id="3.40.50.300:FF:000489">
    <property type="entry name" value="Primosome assembly protein PriA"/>
    <property type="match status" value="1"/>
</dbReference>
<dbReference type="InterPro" id="IPR041236">
    <property type="entry name" value="PriA_C"/>
</dbReference>
<comment type="catalytic activity">
    <reaction evidence="12">
        <text>ATP + H2O = ADP + phosphate + H(+)</text>
        <dbReference type="Rhea" id="RHEA:13065"/>
        <dbReference type="ChEBI" id="CHEBI:15377"/>
        <dbReference type="ChEBI" id="CHEBI:15378"/>
        <dbReference type="ChEBI" id="CHEBI:30616"/>
        <dbReference type="ChEBI" id="CHEBI:43474"/>
        <dbReference type="ChEBI" id="CHEBI:456216"/>
        <dbReference type="EC" id="5.6.2.4"/>
    </reaction>
</comment>
<dbReference type="Pfam" id="PF18074">
    <property type="entry name" value="PriA_C"/>
    <property type="match status" value="1"/>
</dbReference>
<dbReference type="GO" id="GO:0046872">
    <property type="term" value="F:metal ion binding"/>
    <property type="evidence" value="ECO:0007669"/>
    <property type="project" value="UniProtKB-KW"/>
</dbReference>
<dbReference type="GO" id="GO:0016787">
    <property type="term" value="F:hydrolase activity"/>
    <property type="evidence" value="ECO:0007669"/>
    <property type="project" value="UniProtKB-KW"/>
</dbReference>
<dbReference type="Pfam" id="PF00271">
    <property type="entry name" value="Helicase_C"/>
    <property type="match status" value="1"/>
</dbReference>
<keyword evidence="1" id="KW-0639">Primosome</keyword>
<keyword evidence="7" id="KW-0862">Zinc</keyword>
<feature type="domain" description="Helicase C-terminal" evidence="14">
    <location>
        <begin position="580"/>
        <end position="734"/>
    </location>
</feature>
<dbReference type="HAMAP" id="MF_00983">
    <property type="entry name" value="PriA"/>
    <property type="match status" value="1"/>
</dbReference>
<name>B3T9T3_9ZZZZ</name>
<dbReference type="GO" id="GO:0006302">
    <property type="term" value="P:double-strand break repair"/>
    <property type="evidence" value="ECO:0007669"/>
    <property type="project" value="InterPro"/>
</dbReference>
<dbReference type="GO" id="GO:0003677">
    <property type="term" value="F:DNA binding"/>
    <property type="evidence" value="ECO:0007669"/>
    <property type="project" value="UniProtKB-KW"/>
</dbReference>
<dbReference type="GO" id="GO:0006310">
    <property type="term" value="P:DNA recombination"/>
    <property type="evidence" value="ECO:0007669"/>
    <property type="project" value="InterPro"/>
</dbReference>
<dbReference type="SMART" id="SM00487">
    <property type="entry name" value="DEXDc"/>
    <property type="match status" value="1"/>
</dbReference>
<dbReference type="InterPro" id="IPR005259">
    <property type="entry name" value="PriA"/>
</dbReference>
<dbReference type="GO" id="GO:0043138">
    <property type="term" value="F:3'-5' DNA helicase activity"/>
    <property type="evidence" value="ECO:0007669"/>
    <property type="project" value="UniProtKB-EC"/>
</dbReference>
<keyword evidence="10" id="KW-0413">Isomerase</keyword>
<dbReference type="AlphaFoldDB" id="B3T9T3"/>
<evidence type="ECO:0000256" key="10">
    <source>
        <dbReference type="ARBA" id="ARBA00023235"/>
    </source>
</evidence>
<dbReference type="Pfam" id="PF00270">
    <property type="entry name" value="DEAD"/>
    <property type="match status" value="1"/>
</dbReference>
<dbReference type="InterPro" id="IPR011545">
    <property type="entry name" value="DEAD/DEAH_box_helicase_dom"/>
</dbReference>
<evidence type="ECO:0000259" key="13">
    <source>
        <dbReference type="PROSITE" id="PS51192"/>
    </source>
</evidence>
<dbReference type="InterPro" id="IPR041222">
    <property type="entry name" value="PriA_3primeBD"/>
</dbReference>
<dbReference type="InterPro" id="IPR042115">
    <property type="entry name" value="PriA_3primeBD_sf"/>
</dbReference>
<keyword evidence="2" id="KW-0235">DNA replication</keyword>
<dbReference type="PROSITE" id="PS51194">
    <property type="entry name" value="HELICASE_CTER"/>
    <property type="match status" value="1"/>
</dbReference>
<evidence type="ECO:0000256" key="11">
    <source>
        <dbReference type="ARBA" id="ARBA00034808"/>
    </source>
</evidence>
<keyword evidence="5" id="KW-0378">Hydrolase</keyword>
<dbReference type="GO" id="GO:0006270">
    <property type="term" value="P:DNA replication initiation"/>
    <property type="evidence" value="ECO:0007669"/>
    <property type="project" value="TreeGrafter"/>
</dbReference>
<dbReference type="InterPro" id="IPR014001">
    <property type="entry name" value="Helicase_ATP-bd"/>
</dbReference>
<sequence length="832" mass="90966">MAEQLHRIAPSRGVAGPQATADLPYADVVVSVPTTAPDDAFTYAVPADMDLEPGHLVRVPFGRRYAYGVVVGRTGQMKAGYAKPVQRLVFPEPLLTPKQLDLGRWVSGYYQAHWFAALAPMLPPGFRTPTQAIVRLVDGATDEAGLSSAAQRLLSYLRRRPGAARLATLTRLLGPWVPNVVRSLSRAGLVEVGWSEPPTPRQGRLRAHLQLGTEPSLARQWAEERASRAPKQAGLARRLADPSGGAYLVQEARREYGASAVTALLSTGLAQVQMEPSERQVGPAEPPPAETPLLLTEAQAAALREVRAALDSPSARPQVFLLQGVTGSGKTEVYLQALAHCLSKGKRGIILVPELSLTPQAVARFNARFPGQVGVLHSGLTPAQQADQWWQVRRGSYPVVVGSRGAVFAPQRELGLIVLDEEHEWTYKQQDSAPHYHAREVAVRLAELTGAVVLLGSATPDVVSAYRARGGQYRLLTLPHRIGPSGATATAGMARAEVVDMRQELREGNRSAFSRSLQSALKECIGGGHQAILFLNRRGAASVVQCRSCGFVVRCWQCASPYTYHGAEGLVCHYCNRHRKMPATCPECRRPNLRYLGLGTQRVAEEVEHLLSGVRVLRWDRDTARTGRAHQELLERFTSGQADVLVGTQMVAKGLHVPAVTLVGAVLADIGLHIPDYRAAERTFQVLCQVAGRAGRGAEPGKVIIQTYLPDHYAVRSAQSQEYEAFYERELAFRRAHRYPPFGRLVRLLFGHADAATSRQEAQRMAAALKRAAREWAISHVDVVGPAPAYPPRVRGLWRWHLLLRGDNPRLLLDKVLVPPNWLVDVDPVATA</sequence>
<evidence type="ECO:0000256" key="2">
    <source>
        <dbReference type="ARBA" id="ARBA00022705"/>
    </source>
</evidence>
<evidence type="ECO:0000313" key="15">
    <source>
        <dbReference type="EMBL" id="ABZ09342.1"/>
    </source>
</evidence>
<dbReference type="EMBL" id="EU016649">
    <property type="protein sequence ID" value="ABZ09342.1"/>
    <property type="molecule type" value="Genomic_DNA"/>
</dbReference>
<evidence type="ECO:0000256" key="4">
    <source>
        <dbReference type="ARBA" id="ARBA00022741"/>
    </source>
</evidence>
<reference evidence="15" key="1">
    <citation type="journal article" date="2008" name="ISME J.">
        <title>Genomic patterns of recombination, clonal divergence and environment in marine microbial populations.</title>
        <authorList>
            <person name="Konstantinidis K.T."/>
            <person name="Delong E.F."/>
        </authorList>
    </citation>
    <scope>NUCLEOTIDE SEQUENCE</scope>
</reference>
<dbReference type="PANTHER" id="PTHR30580">
    <property type="entry name" value="PRIMOSOMAL PROTEIN N"/>
    <property type="match status" value="1"/>
</dbReference>
<dbReference type="SMART" id="SM00490">
    <property type="entry name" value="HELICc"/>
    <property type="match status" value="1"/>
</dbReference>
<evidence type="ECO:0000256" key="9">
    <source>
        <dbReference type="ARBA" id="ARBA00023125"/>
    </source>
</evidence>
<organism evidence="15">
    <name type="scientific">uncultured marine microorganism HF4000_APKG7H23</name>
    <dbReference type="NCBI Taxonomy" id="455551"/>
    <lineage>
        <taxon>unclassified sequences</taxon>
        <taxon>environmental samples</taxon>
    </lineage>
</organism>
<dbReference type="CDD" id="cd18804">
    <property type="entry name" value="SF2_C_priA"/>
    <property type="match status" value="1"/>
</dbReference>
<keyword evidence="9" id="KW-0238">DNA-binding</keyword>
<keyword evidence="6 15" id="KW-0347">Helicase</keyword>
<dbReference type="Gene3D" id="3.40.1440.60">
    <property type="entry name" value="PriA, 3(prime) DNA-binding domain"/>
    <property type="match status" value="1"/>
</dbReference>
<dbReference type="SUPFAM" id="SSF52540">
    <property type="entry name" value="P-loop containing nucleoside triphosphate hydrolases"/>
    <property type="match status" value="1"/>
</dbReference>
<keyword evidence="8" id="KW-0067">ATP-binding</keyword>
<proteinExistence type="inferred from homology"/>
<evidence type="ECO:0000256" key="1">
    <source>
        <dbReference type="ARBA" id="ARBA00022515"/>
    </source>
</evidence>
<dbReference type="NCBIfam" id="TIGR00595">
    <property type="entry name" value="priA"/>
    <property type="match status" value="1"/>
</dbReference>
<dbReference type="InterPro" id="IPR001650">
    <property type="entry name" value="Helicase_C-like"/>
</dbReference>
<dbReference type="PROSITE" id="PS51192">
    <property type="entry name" value="HELICASE_ATP_BIND_1"/>
    <property type="match status" value="1"/>
</dbReference>
<keyword evidence="3" id="KW-0479">Metal-binding</keyword>
<evidence type="ECO:0000256" key="6">
    <source>
        <dbReference type="ARBA" id="ARBA00022806"/>
    </source>
</evidence>
<gene>
    <name evidence="15" type="ORF">ALOHA_HF4000APKG7H23ctg3g7</name>
</gene>
<evidence type="ECO:0000256" key="3">
    <source>
        <dbReference type="ARBA" id="ARBA00022723"/>
    </source>
</evidence>
<protein>
    <recommendedName>
        <fullName evidence="11">DNA 3'-5' helicase</fullName>
        <ecNumber evidence="11">5.6.2.4</ecNumber>
    </recommendedName>
</protein>
<dbReference type="GO" id="GO:0005524">
    <property type="term" value="F:ATP binding"/>
    <property type="evidence" value="ECO:0007669"/>
    <property type="project" value="UniProtKB-KW"/>
</dbReference>
<evidence type="ECO:0000259" key="14">
    <source>
        <dbReference type="PROSITE" id="PS51194"/>
    </source>
</evidence>
<dbReference type="Gene3D" id="3.40.50.300">
    <property type="entry name" value="P-loop containing nucleotide triphosphate hydrolases"/>
    <property type="match status" value="2"/>
</dbReference>
<dbReference type="Pfam" id="PF17764">
    <property type="entry name" value="PriA_3primeBD"/>
    <property type="match status" value="1"/>
</dbReference>
<dbReference type="InterPro" id="IPR027417">
    <property type="entry name" value="P-loop_NTPase"/>
</dbReference>
<evidence type="ECO:0000256" key="5">
    <source>
        <dbReference type="ARBA" id="ARBA00022801"/>
    </source>
</evidence>
<feature type="domain" description="Helicase ATP-binding" evidence="13">
    <location>
        <begin position="311"/>
        <end position="478"/>
    </location>
</feature>
<accession>B3T9T3</accession>